<dbReference type="EMBL" id="FOUZ01000014">
    <property type="protein sequence ID" value="SFN53441.1"/>
    <property type="molecule type" value="Genomic_DNA"/>
</dbReference>
<organism evidence="2 3">
    <name type="scientific">Algoriella xinjiangensis</name>
    <dbReference type="NCBI Taxonomy" id="684065"/>
    <lineage>
        <taxon>Bacteria</taxon>
        <taxon>Pseudomonadati</taxon>
        <taxon>Bacteroidota</taxon>
        <taxon>Flavobacteriia</taxon>
        <taxon>Flavobacteriales</taxon>
        <taxon>Weeksellaceae</taxon>
        <taxon>Algoriella</taxon>
    </lineage>
</organism>
<proteinExistence type="predicted"/>
<keyword evidence="1" id="KW-1133">Transmembrane helix</keyword>
<dbReference type="Proteomes" id="UP000199149">
    <property type="component" value="Unassembled WGS sequence"/>
</dbReference>
<dbReference type="RefSeq" id="WP_338061014.1">
    <property type="nucleotide sequence ID" value="NZ_FOUZ01000014.1"/>
</dbReference>
<name>A0A1I4ZT96_9FLAO</name>
<protein>
    <recommendedName>
        <fullName evidence="4">DUF4157 domain-containing protein</fullName>
    </recommendedName>
</protein>
<keyword evidence="1" id="KW-0812">Transmembrane</keyword>
<reference evidence="3" key="1">
    <citation type="submission" date="2016-10" db="EMBL/GenBank/DDBJ databases">
        <authorList>
            <person name="Varghese N."/>
            <person name="Submissions S."/>
        </authorList>
    </citation>
    <scope>NUCLEOTIDE SEQUENCE [LARGE SCALE GENOMIC DNA]</scope>
    <source>
        <strain evidence="3">XJ109</strain>
    </source>
</reference>
<sequence length="127" mass="15694">MNDLIDIIYNFAVKSSHFTMFIVIFSHLFRKNFIGITIFPFIFLRDPKLKEDKTLINHETIHIIQQVELLVIPFYIWYFTEYAYRLIQYKDQHKAYRNISFEREAYANENNPNYLKERKFYNFLKYV</sequence>
<feature type="transmembrane region" description="Helical" evidence="1">
    <location>
        <begin position="20"/>
        <end position="44"/>
    </location>
</feature>
<gene>
    <name evidence="2" type="ORF">SAMN05421738_11454</name>
</gene>
<accession>A0A1I4ZT96</accession>
<keyword evidence="1" id="KW-0472">Membrane</keyword>
<dbReference type="STRING" id="684065.SAMN05421738_11454"/>
<evidence type="ECO:0000313" key="2">
    <source>
        <dbReference type="EMBL" id="SFN53441.1"/>
    </source>
</evidence>
<evidence type="ECO:0000313" key="3">
    <source>
        <dbReference type="Proteomes" id="UP000199149"/>
    </source>
</evidence>
<evidence type="ECO:0008006" key="4">
    <source>
        <dbReference type="Google" id="ProtNLM"/>
    </source>
</evidence>
<dbReference type="AlphaFoldDB" id="A0A1I4ZT96"/>
<evidence type="ECO:0000256" key="1">
    <source>
        <dbReference type="SAM" id="Phobius"/>
    </source>
</evidence>
<keyword evidence="3" id="KW-1185">Reference proteome</keyword>